<reference evidence="1" key="1">
    <citation type="journal article" date="2021" name="New Phytol.">
        <title>Evolutionary innovations through gain and loss of genes in the ectomycorrhizal Boletales.</title>
        <authorList>
            <person name="Wu G."/>
            <person name="Miyauchi S."/>
            <person name="Morin E."/>
            <person name="Kuo A."/>
            <person name="Drula E."/>
            <person name="Varga T."/>
            <person name="Kohler A."/>
            <person name="Feng B."/>
            <person name="Cao Y."/>
            <person name="Lipzen A."/>
            <person name="Daum C."/>
            <person name="Hundley H."/>
            <person name="Pangilinan J."/>
            <person name="Johnson J."/>
            <person name="Barry K."/>
            <person name="LaButti K."/>
            <person name="Ng V."/>
            <person name="Ahrendt S."/>
            <person name="Min B."/>
            <person name="Choi I.G."/>
            <person name="Park H."/>
            <person name="Plett J.M."/>
            <person name="Magnuson J."/>
            <person name="Spatafora J.W."/>
            <person name="Nagy L.G."/>
            <person name="Henrissat B."/>
            <person name="Grigoriev I.V."/>
            <person name="Yang Z.L."/>
            <person name="Xu J."/>
            <person name="Martin F.M."/>
        </authorList>
    </citation>
    <scope>NUCLEOTIDE SEQUENCE</scope>
    <source>
        <strain evidence="1">KUC20120723A-06</strain>
    </source>
</reference>
<dbReference type="Proteomes" id="UP000790709">
    <property type="component" value="Unassembled WGS sequence"/>
</dbReference>
<comment type="caution">
    <text evidence="1">The sequence shown here is derived from an EMBL/GenBank/DDBJ whole genome shotgun (WGS) entry which is preliminary data.</text>
</comment>
<evidence type="ECO:0000313" key="2">
    <source>
        <dbReference type="Proteomes" id="UP000790709"/>
    </source>
</evidence>
<dbReference type="EMBL" id="MU266476">
    <property type="protein sequence ID" value="KAH7922679.1"/>
    <property type="molecule type" value="Genomic_DNA"/>
</dbReference>
<proteinExistence type="predicted"/>
<evidence type="ECO:0000313" key="1">
    <source>
        <dbReference type="EMBL" id="KAH7922679.1"/>
    </source>
</evidence>
<sequence>MHNCLLITEILQAIFSSLEPTTSRMTSNFGGDHQDLGETRRSLSFLARTCRAFYEPAMDVLYAELGTLDPLVRGLPTDLWDMDATTRFLTFKRRFTNEDFLKLRRNAQRVRILGSVSNLGQKLVWNIDYEAMFAISGFCVGSRSLTLCSGLRELTWDESRLGFSPFLEIFLAPSLTSLRLRGHWPRSFGDFLLHAKCPSLKIFDGSGMVISTTFSTAICHWQQLEHLHTRVLTNQAMHHLASLPSLRHLAIDLDPHIFQYSTVRFPATLESFRLHSVAIPVSAMFLEHLQLSPRQVEIISDLQAPAITMQNLFTALVSHLAPEYLQTLAFSSYQRKVTGHAPPYIFSFQTIAPLLSFSRLQHLELDTFCTSYIDDDALGHMASSWPRLEILRLGVTYIYDAAGAMLPKATPRGLGLVLQRCPNLHDLGLAFDATLVEDSSSMHLGNICNRRIARLHVGNSPLNDPRAVAAFLSSVMPSLLHVVHNQPPPWPSDEFVSRRRLWREVSRLLKLSNSEECAEKTCK</sequence>
<gene>
    <name evidence="1" type="ORF">BV22DRAFT_1197245</name>
</gene>
<keyword evidence="2" id="KW-1185">Reference proteome</keyword>
<name>A0ACB8BAP8_9AGAM</name>
<organism evidence="1 2">
    <name type="scientific">Leucogyrophana mollusca</name>
    <dbReference type="NCBI Taxonomy" id="85980"/>
    <lineage>
        <taxon>Eukaryota</taxon>
        <taxon>Fungi</taxon>
        <taxon>Dikarya</taxon>
        <taxon>Basidiomycota</taxon>
        <taxon>Agaricomycotina</taxon>
        <taxon>Agaricomycetes</taxon>
        <taxon>Agaricomycetidae</taxon>
        <taxon>Boletales</taxon>
        <taxon>Boletales incertae sedis</taxon>
        <taxon>Leucogyrophana</taxon>
    </lineage>
</organism>
<protein>
    <submittedName>
        <fullName evidence="1">Uncharacterized protein</fullName>
    </submittedName>
</protein>
<accession>A0ACB8BAP8</accession>